<reference evidence="1" key="1">
    <citation type="submission" date="2014-11" db="EMBL/GenBank/DDBJ databases">
        <authorList>
            <person name="Amaro Gonzalez C."/>
        </authorList>
    </citation>
    <scope>NUCLEOTIDE SEQUENCE</scope>
</reference>
<accession>A0A0E9UPD4</accession>
<proteinExistence type="predicted"/>
<sequence>MHSLTVQCKRYTKLIIEKVKLDFFN</sequence>
<reference evidence="1" key="2">
    <citation type="journal article" date="2015" name="Fish Shellfish Immunol.">
        <title>Early steps in the European eel (Anguilla anguilla)-Vibrio vulnificus interaction in the gills: Role of the RtxA13 toxin.</title>
        <authorList>
            <person name="Callol A."/>
            <person name="Pajuelo D."/>
            <person name="Ebbesson L."/>
            <person name="Teles M."/>
            <person name="MacKenzie S."/>
            <person name="Amaro C."/>
        </authorList>
    </citation>
    <scope>NUCLEOTIDE SEQUENCE</scope>
</reference>
<dbReference type="AlphaFoldDB" id="A0A0E9UPD4"/>
<protein>
    <submittedName>
        <fullName evidence="1">Uncharacterized protein</fullName>
    </submittedName>
</protein>
<dbReference type="EMBL" id="GBXM01040946">
    <property type="protein sequence ID" value="JAH67631.1"/>
    <property type="molecule type" value="Transcribed_RNA"/>
</dbReference>
<organism evidence="1">
    <name type="scientific">Anguilla anguilla</name>
    <name type="common">European freshwater eel</name>
    <name type="synonym">Muraena anguilla</name>
    <dbReference type="NCBI Taxonomy" id="7936"/>
    <lineage>
        <taxon>Eukaryota</taxon>
        <taxon>Metazoa</taxon>
        <taxon>Chordata</taxon>
        <taxon>Craniata</taxon>
        <taxon>Vertebrata</taxon>
        <taxon>Euteleostomi</taxon>
        <taxon>Actinopterygii</taxon>
        <taxon>Neopterygii</taxon>
        <taxon>Teleostei</taxon>
        <taxon>Anguilliformes</taxon>
        <taxon>Anguillidae</taxon>
        <taxon>Anguilla</taxon>
    </lineage>
</organism>
<evidence type="ECO:0000313" key="1">
    <source>
        <dbReference type="EMBL" id="JAH67631.1"/>
    </source>
</evidence>
<name>A0A0E9UPD4_ANGAN</name>